<gene>
    <name evidence="1" type="ORF">KOR42_22570</name>
</gene>
<name>A0A5C5X7F1_9PLAN</name>
<dbReference type="Proteomes" id="UP000317243">
    <property type="component" value="Unassembled WGS sequence"/>
</dbReference>
<organism evidence="1 2">
    <name type="scientific">Thalassoglobus neptunius</name>
    <dbReference type="NCBI Taxonomy" id="1938619"/>
    <lineage>
        <taxon>Bacteria</taxon>
        <taxon>Pseudomonadati</taxon>
        <taxon>Planctomycetota</taxon>
        <taxon>Planctomycetia</taxon>
        <taxon>Planctomycetales</taxon>
        <taxon>Planctomycetaceae</taxon>
        <taxon>Thalassoglobus</taxon>
    </lineage>
</organism>
<dbReference type="OrthoDB" id="230695at2"/>
<protein>
    <submittedName>
        <fullName evidence="1">Uncharacterized protein</fullName>
    </submittedName>
</protein>
<dbReference type="EMBL" id="SIHI01000001">
    <property type="protein sequence ID" value="TWT58870.1"/>
    <property type="molecule type" value="Genomic_DNA"/>
</dbReference>
<dbReference type="RefSeq" id="WP_146509559.1">
    <property type="nucleotide sequence ID" value="NZ_SIHI01000001.1"/>
</dbReference>
<accession>A0A5C5X7F1</accession>
<evidence type="ECO:0000313" key="2">
    <source>
        <dbReference type="Proteomes" id="UP000317243"/>
    </source>
</evidence>
<sequence length="572" mass="64162">MAGERWCDIQYGSGRGQMSSDTGDTTVTLSHGASPSSFTFQIVGREDFVPAIGDVVLSENGREVLRFKQCAIDGMFRSGGGGGEVLYTVRVLDRRWKWWRGGGYVNGRFNVRKPDKTILEETRRSPRDLAKDLLKQLGESSPDVRDLPSEVEEETPEIVWDYVKPAAALQQLCEQYACRIVLTLKDKIRIVKVGNGSNLPDVRTISGGASIESVAIPDSLLFVAGKSRWQGLLLLEPVGLDLDGQIKLWKDLSYAPDDGFESYSPEYPDRAILFGSDEEEQERARALAKGTVWRWFRIKGQPDGRLGPVPKLNWKVTSLSQYELHSKLLDTAENDDGSFSELDPYVLGQWYDKNLGIYETDVVPAGATKLNNRFRGNISLDIANKVVKMPEPVYRVNKRDNYEAPKLWLMCSYSIRDPDTGITHRSTLTKKLSGRSGTGAELISRPDAYSTVRIQHVHERRGRESTYKVKKATNNDSELKSAAEKVLDVEARRRRPERGTDALYSGFHAIELDGKIQQVTWSVRGGVGKTQASLNTEHSTLAPSFEQRLRVMEIETIKKKVSDIEEAQKDKV</sequence>
<proteinExistence type="predicted"/>
<reference evidence="1 2" key="1">
    <citation type="submission" date="2019-02" db="EMBL/GenBank/DDBJ databases">
        <title>Deep-cultivation of Planctomycetes and their phenomic and genomic characterization uncovers novel biology.</title>
        <authorList>
            <person name="Wiegand S."/>
            <person name="Jogler M."/>
            <person name="Boedeker C."/>
            <person name="Pinto D."/>
            <person name="Vollmers J."/>
            <person name="Rivas-Marin E."/>
            <person name="Kohn T."/>
            <person name="Peeters S.H."/>
            <person name="Heuer A."/>
            <person name="Rast P."/>
            <person name="Oberbeckmann S."/>
            <person name="Bunk B."/>
            <person name="Jeske O."/>
            <person name="Meyerdierks A."/>
            <person name="Storesund J.E."/>
            <person name="Kallscheuer N."/>
            <person name="Luecker S."/>
            <person name="Lage O.M."/>
            <person name="Pohl T."/>
            <person name="Merkel B.J."/>
            <person name="Hornburger P."/>
            <person name="Mueller R.-W."/>
            <person name="Bruemmer F."/>
            <person name="Labrenz M."/>
            <person name="Spormann A.M."/>
            <person name="Op Den Camp H."/>
            <person name="Overmann J."/>
            <person name="Amann R."/>
            <person name="Jetten M.S.M."/>
            <person name="Mascher T."/>
            <person name="Medema M.H."/>
            <person name="Devos D.P."/>
            <person name="Kaster A.-K."/>
            <person name="Ovreas L."/>
            <person name="Rohde M."/>
            <person name="Galperin M.Y."/>
            <person name="Jogler C."/>
        </authorList>
    </citation>
    <scope>NUCLEOTIDE SEQUENCE [LARGE SCALE GENOMIC DNA]</scope>
    <source>
        <strain evidence="1 2">KOR42</strain>
    </source>
</reference>
<evidence type="ECO:0000313" key="1">
    <source>
        <dbReference type="EMBL" id="TWT58870.1"/>
    </source>
</evidence>
<keyword evidence="2" id="KW-1185">Reference proteome</keyword>
<comment type="caution">
    <text evidence="1">The sequence shown here is derived from an EMBL/GenBank/DDBJ whole genome shotgun (WGS) entry which is preliminary data.</text>
</comment>
<dbReference type="AlphaFoldDB" id="A0A5C5X7F1"/>